<comment type="caution">
    <text evidence="1">The sequence shown here is derived from an EMBL/GenBank/DDBJ whole genome shotgun (WGS) entry which is preliminary data.</text>
</comment>
<gene>
    <name evidence="1" type="ORF">OTI717_LOCUS43919</name>
</gene>
<accession>A0A820LUP6</accession>
<reference evidence="1" key="1">
    <citation type="submission" date="2021-02" db="EMBL/GenBank/DDBJ databases">
        <authorList>
            <person name="Nowell W R."/>
        </authorList>
    </citation>
    <scope>NUCLEOTIDE SEQUENCE</scope>
</reference>
<dbReference type="Proteomes" id="UP000663823">
    <property type="component" value="Unassembled WGS sequence"/>
</dbReference>
<evidence type="ECO:0000313" key="2">
    <source>
        <dbReference type="Proteomes" id="UP000663823"/>
    </source>
</evidence>
<name>A0A820LUP6_9BILA</name>
<dbReference type="AlphaFoldDB" id="A0A820LUP6"/>
<dbReference type="EMBL" id="CAJOAX010067875">
    <property type="protein sequence ID" value="CAF4363472.1"/>
    <property type="molecule type" value="Genomic_DNA"/>
</dbReference>
<protein>
    <submittedName>
        <fullName evidence="1">Uncharacterized protein</fullName>
    </submittedName>
</protein>
<sequence length="110" mass="12439">NPTTTSPSSVLPSVSSGVLKVYDVVVVSCSNGSYRLARVSDIGTDEIKVIYFIGPKYNIDIKTKEEVIIVEQIILVLDKLPPMKVTWYHLHNKDFKLIHECLLNRRILVL</sequence>
<feature type="non-terminal residue" evidence="1">
    <location>
        <position position="1"/>
    </location>
</feature>
<proteinExistence type="predicted"/>
<evidence type="ECO:0000313" key="1">
    <source>
        <dbReference type="EMBL" id="CAF4363472.1"/>
    </source>
</evidence>
<organism evidence="1 2">
    <name type="scientific">Rotaria sordida</name>
    <dbReference type="NCBI Taxonomy" id="392033"/>
    <lineage>
        <taxon>Eukaryota</taxon>
        <taxon>Metazoa</taxon>
        <taxon>Spiralia</taxon>
        <taxon>Gnathifera</taxon>
        <taxon>Rotifera</taxon>
        <taxon>Eurotatoria</taxon>
        <taxon>Bdelloidea</taxon>
        <taxon>Philodinida</taxon>
        <taxon>Philodinidae</taxon>
        <taxon>Rotaria</taxon>
    </lineage>
</organism>